<evidence type="ECO:0000313" key="3">
    <source>
        <dbReference type="EMBL" id="MFC4656540.1"/>
    </source>
</evidence>
<dbReference type="RefSeq" id="WP_377335698.1">
    <property type="nucleotide sequence ID" value="NZ_JBHSGB010000016.1"/>
</dbReference>
<feature type="transmembrane region" description="Helical" evidence="1">
    <location>
        <begin position="73"/>
        <end position="95"/>
    </location>
</feature>
<keyword evidence="3" id="KW-0808">Transferase</keyword>
<keyword evidence="3" id="KW-0418">Kinase</keyword>
<keyword evidence="4" id="KW-1185">Reference proteome</keyword>
<dbReference type="InterPro" id="IPR010559">
    <property type="entry name" value="Sig_transdc_His_kin_internal"/>
</dbReference>
<evidence type="ECO:0000256" key="1">
    <source>
        <dbReference type="SAM" id="Phobius"/>
    </source>
</evidence>
<comment type="caution">
    <text evidence="3">The sequence shown here is derived from an EMBL/GenBank/DDBJ whole genome shotgun (WGS) entry which is preliminary data.</text>
</comment>
<evidence type="ECO:0000259" key="2">
    <source>
        <dbReference type="Pfam" id="PF06580"/>
    </source>
</evidence>
<dbReference type="GO" id="GO:0004673">
    <property type="term" value="F:protein histidine kinase activity"/>
    <property type="evidence" value="ECO:0007669"/>
    <property type="project" value="UniProtKB-EC"/>
</dbReference>
<dbReference type="InterPro" id="IPR036890">
    <property type="entry name" value="HATPase_C_sf"/>
</dbReference>
<dbReference type="PANTHER" id="PTHR34220">
    <property type="entry name" value="SENSOR HISTIDINE KINASE YPDA"/>
    <property type="match status" value="1"/>
</dbReference>
<dbReference type="InterPro" id="IPR050640">
    <property type="entry name" value="Bact_2-comp_sensor_kinase"/>
</dbReference>
<dbReference type="Pfam" id="PF06580">
    <property type="entry name" value="His_kinase"/>
    <property type="match status" value="1"/>
</dbReference>
<dbReference type="PANTHER" id="PTHR34220:SF7">
    <property type="entry name" value="SENSOR HISTIDINE KINASE YPDA"/>
    <property type="match status" value="1"/>
</dbReference>
<accession>A0ABV9JQQ6</accession>
<keyword evidence="1" id="KW-0812">Transmembrane</keyword>
<gene>
    <name evidence="3" type="ORF">ACFO3I_16090</name>
</gene>
<feature type="domain" description="Signal transduction histidine kinase internal region" evidence="2">
    <location>
        <begin position="153"/>
        <end position="229"/>
    </location>
</feature>
<organism evidence="3 4">
    <name type="scientific">Rheinheimera marina</name>
    <dbReference type="NCBI Taxonomy" id="1774958"/>
    <lineage>
        <taxon>Bacteria</taxon>
        <taxon>Pseudomonadati</taxon>
        <taxon>Pseudomonadota</taxon>
        <taxon>Gammaproteobacteria</taxon>
        <taxon>Chromatiales</taxon>
        <taxon>Chromatiaceae</taxon>
        <taxon>Rheinheimera</taxon>
    </lineage>
</organism>
<evidence type="ECO:0000313" key="4">
    <source>
        <dbReference type="Proteomes" id="UP001595962"/>
    </source>
</evidence>
<keyword evidence="1" id="KW-0472">Membrane</keyword>
<dbReference type="Gene3D" id="3.30.565.10">
    <property type="entry name" value="Histidine kinase-like ATPase, C-terminal domain"/>
    <property type="match status" value="1"/>
</dbReference>
<name>A0ABV9JQQ6_9GAMM</name>
<dbReference type="EC" id="2.7.13.3" evidence="3"/>
<keyword evidence="1" id="KW-1133">Transmembrane helix</keyword>
<protein>
    <submittedName>
        <fullName evidence="3">Sensor histidine kinase</fullName>
        <ecNumber evidence="3">2.7.13.3</ecNumber>
    </submittedName>
</protein>
<proteinExistence type="predicted"/>
<feature type="transmembrane region" description="Helical" evidence="1">
    <location>
        <begin position="107"/>
        <end position="129"/>
    </location>
</feature>
<dbReference type="EMBL" id="JBHSGB010000016">
    <property type="protein sequence ID" value="MFC4656540.1"/>
    <property type="molecule type" value="Genomic_DNA"/>
</dbReference>
<dbReference type="Proteomes" id="UP001595962">
    <property type="component" value="Unassembled WGS sequence"/>
</dbReference>
<feature type="transmembrane region" description="Helical" evidence="1">
    <location>
        <begin position="34"/>
        <end position="52"/>
    </location>
</feature>
<reference evidence="4" key="1">
    <citation type="journal article" date="2019" name="Int. J. Syst. Evol. Microbiol.">
        <title>The Global Catalogue of Microorganisms (GCM) 10K type strain sequencing project: providing services to taxonomists for standard genome sequencing and annotation.</title>
        <authorList>
            <consortium name="The Broad Institute Genomics Platform"/>
            <consortium name="The Broad Institute Genome Sequencing Center for Infectious Disease"/>
            <person name="Wu L."/>
            <person name="Ma J."/>
        </authorList>
    </citation>
    <scope>NUCLEOTIDE SEQUENCE [LARGE SCALE GENOMIC DNA]</scope>
    <source>
        <strain evidence="4">DT28</strain>
    </source>
</reference>
<sequence length="343" mass="39094">MNRVKTLALLAGASLLFSLYLALLQTAPGQSLQWHPDAPVWLTLQAALALWLNRTTDRLLWAKHRTTSLLRRFSLSLACSALLFVGLMTLLQLLLDLAWQQSAELQQYLRVALMYLLLHSLIAGVDSFWRSLKQQQQQQLALIDAEQSAQRYKLQTLQQQLDPHFLFNNMNLLSVLIHKDADKAEEFLQQFADFYRLMLQHSSQPLVSLRDELELAQLYMALQQQRFGQAYQLTIQPELKGVDAMLVPASLQLLLENALKHNQASAEQPLQINISYKQQWLNVSHQRQPKAHALPGTGTGLANLQQRCQQILGQPLIVQAGDYQFEVKLPLQRKDITDALFAD</sequence>